<feature type="non-terminal residue" evidence="2">
    <location>
        <position position="1"/>
    </location>
</feature>
<dbReference type="GO" id="GO:0005524">
    <property type="term" value="F:ATP binding"/>
    <property type="evidence" value="ECO:0007669"/>
    <property type="project" value="InterPro"/>
</dbReference>
<dbReference type="InterPro" id="IPR011009">
    <property type="entry name" value="Kinase-like_dom_sf"/>
</dbReference>
<dbReference type="EMBL" id="GG663740">
    <property type="protein sequence ID" value="EEH56778.1"/>
    <property type="molecule type" value="Genomic_DNA"/>
</dbReference>
<dbReference type="Gene3D" id="1.10.510.10">
    <property type="entry name" value="Transferase(Phosphotransferase) domain 1"/>
    <property type="match status" value="1"/>
</dbReference>
<dbReference type="SMART" id="SM00220">
    <property type="entry name" value="S_TKc"/>
    <property type="match status" value="1"/>
</dbReference>
<dbReference type="SUPFAM" id="SSF56112">
    <property type="entry name" value="Protein kinase-like (PK-like)"/>
    <property type="match status" value="1"/>
</dbReference>
<dbReference type="GO" id="GO:0005737">
    <property type="term" value="C:cytoplasm"/>
    <property type="evidence" value="ECO:0007669"/>
    <property type="project" value="TreeGrafter"/>
</dbReference>
<evidence type="ECO:0000313" key="2">
    <source>
        <dbReference type="EMBL" id="EEH56778.1"/>
    </source>
</evidence>
<dbReference type="eggNOG" id="KOG0192">
    <property type="taxonomic scope" value="Eukaryota"/>
</dbReference>
<proteinExistence type="predicted"/>
<organism evidence="3">
    <name type="scientific">Micromonas pusilla (strain CCMP1545)</name>
    <name type="common">Picoplanktonic green alga</name>
    <dbReference type="NCBI Taxonomy" id="564608"/>
    <lineage>
        <taxon>Eukaryota</taxon>
        <taxon>Viridiplantae</taxon>
        <taxon>Chlorophyta</taxon>
        <taxon>Mamiellophyceae</taxon>
        <taxon>Mamiellales</taxon>
        <taxon>Mamiellaceae</taxon>
        <taxon>Micromonas</taxon>
    </lineage>
</organism>
<dbReference type="KEGG" id="mpp:MICPUCDRAFT_7545"/>
<dbReference type="PROSITE" id="PS50011">
    <property type="entry name" value="PROTEIN_KINASE_DOM"/>
    <property type="match status" value="1"/>
</dbReference>
<dbReference type="InterPro" id="IPR008271">
    <property type="entry name" value="Ser/Thr_kinase_AS"/>
</dbReference>
<evidence type="ECO:0000313" key="3">
    <source>
        <dbReference type="Proteomes" id="UP000001876"/>
    </source>
</evidence>
<feature type="non-terminal residue" evidence="2">
    <location>
        <position position="191"/>
    </location>
</feature>
<dbReference type="OMA" id="LMVDRYF"/>
<gene>
    <name evidence="2" type="ORF">MICPUCDRAFT_7545</name>
</gene>
<accession>C1MVC9</accession>
<dbReference type="STRING" id="564608.C1MVC9"/>
<dbReference type="OrthoDB" id="339325at2759"/>
<dbReference type="AlphaFoldDB" id="C1MVC9"/>
<keyword evidence="3" id="KW-1185">Reference proteome</keyword>
<dbReference type="Proteomes" id="UP000001876">
    <property type="component" value="Unassembled WGS sequence"/>
</dbReference>
<dbReference type="PANTHER" id="PTHR23257">
    <property type="entry name" value="SERINE-THREONINE PROTEIN KINASE"/>
    <property type="match status" value="1"/>
</dbReference>
<dbReference type="PANTHER" id="PTHR23257:SF978">
    <property type="entry name" value="PROTEIN KINASE FAMILY PROTEIN"/>
    <property type="match status" value="1"/>
</dbReference>
<evidence type="ECO:0000259" key="1">
    <source>
        <dbReference type="PROSITE" id="PS50011"/>
    </source>
</evidence>
<dbReference type="GO" id="GO:0007165">
    <property type="term" value="P:signal transduction"/>
    <property type="evidence" value="ECO:0007669"/>
    <property type="project" value="TreeGrafter"/>
</dbReference>
<dbReference type="InterPro" id="IPR050167">
    <property type="entry name" value="Ser_Thr_protein_kinase"/>
</dbReference>
<dbReference type="Pfam" id="PF07714">
    <property type="entry name" value="PK_Tyr_Ser-Thr"/>
    <property type="match status" value="1"/>
</dbReference>
<sequence length="191" mass="21082">AEVLDELEREVSIMARLRHPNIVLLLGAVRSPPAIVEEYCARGSLYSVLQRHCKPGVPPLEWRVRLQMSLGAAAGMCYLHACSPPIIHRDLKSPNLMVDRYFRVKVGDFNLSRVAVASATTGALPGGRVAAAAQHSQGGLHSPRWMAPEVLRAASYSTASDVYSFAVVLWELRTMKLPWESLGQWQLMHAV</sequence>
<dbReference type="RefSeq" id="XP_003059646.1">
    <property type="nucleotide sequence ID" value="XM_003059600.1"/>
</dbReference>
<dbReference type="InterPro" id="IPR001245">
    <property type="entry name" value="Ser-Thr/Tyr_kinase_cat_dom"/>
</dbReference>
<dbReference type="GO" id="GO:0004672">
    <property type="term" value="F:protein kinase activity"/>
    <property type="evidence" value="ECO:0007669"/>
    <property type="project" value="InterPro"/>
</dbReference>
<reference evidence="2 3" key="1">
    <citation type="journal article" date="2009" name="Science">
        <title>Green evolution and dynamic adaptations revealed by genomes of the marine picoeukaryotes Micromonas.</title>
        <authorList>
            <person name="Worden A.Z."/>
            <person name="Lee J.H."/>
            <person name="Mock T."/>
            <person name="Rouze P."/>
            <person name="Simmons M.P."/>
            <person name="Aerts A.L."/>
            <person name="Allen A.E."/>
            <person name="Cuvelier M.L."/>
            <person name="Derelle E."/>
            <person name="Everett M.V."/>
            <person name="Foulon E."/>
            <person name="Grimwood J."/>
            <person name="Gundlach H."/>
            <person name="Henrissat B."/>
            <person name="Napoli C."/>
            <person name="McDonald S.M."/>
            <person name="Parker M.S."/>
            <person name="Rombauts S."/>
            <person name="Salamov A."/>
            <person name="Von Dassow P."/>
            <person name="Badger J.H."/>
            <person name="Coutinho P.M."/>
            <person name="Demir E."/>
            <person name="Dubchak I."/>
            <person name="Gentemann C."/>
            <person name="Eikrem W."/>
            <person name="Gready J.E."/>
            <person name="John U."/>
            <person name="Lanier W."/>
            <person name="Lindquist E.A."/>
            <person name="Lucas S."/>
            <person name="Mayer K.F."/>
            <person name="Moreau H."/>
            <person name="Not F."/>
            <person name="Otillar R."/>
            <person name="Panaud O."/>
            <person name="Pangilinan J."/>
            <person name="Paulsen I."/>
            <person name="Piegu B."/>
            <person name="Poliakov A."/>
            <person name="Robbens S."/>
            <person name="Schmutz J."/>
            <person name="Toulza E."/>
            <person name="Wyss T."/>
            <person name="Zelensky A."/>
            <person name="Zhou K."/>
            <person name="Armbrust E.V."/>
            <person name="Bhattacharya D."/>
            <person name="Goodenough U.W."/>
            <person name="Van de Peer Y."/>
            <person name="Grigoriev I.V."/>
        </authorList>
    </citation>
    <scope>NUCLEOTIDE SEQUENCE [LARGE SCALE GENOMIC DNA]</scope>
    <source>
        <strain evidence="2 3">CCMP1545</strain>
    </source>
</reference>
<dbReference type="GeneID" id="9684792"/>
<dbReference type="PROSITE" id="PS00108">
    <property type="entry name" value="PROTEIN_KINASE_ST"/>
    <property type="match status" value="1"/>
</dbReference>
<protein>
    <submittedName>
        <fullName evidence="2">Predicted protein</fullName>
    </submittedName>
</protein>
<dbReference type="InterPro" id="IPR000719">
    <property type="entry name" value="Prot_kinase_dom"/>
</dbReference>
<feature type="domain" description="Protein kinase" evidence="1">
    <location>
        <begin position="1"/>
        <end position="191"/>
    </location>
</feature>
<name>C1MVC9_MICPC</name>